<organism evidence="2 3">
    <name type="scientific">Pyxidicoccus parkwayensis</name>
    <dbReference type="NCBI Taxonomy" id="2813578"/>
    <lineage>
        <taxon>Bacteria</taxon>
        <taxon>Pseudomonadati</taxon>
        <taxon>Myxococcota</taxon>
        <taxon>Myxococcia</taxon>
        <taxon>Myxococcales</taxon>
        <taxon>Cystobacterineae</taxon>
        <taxon>Myxococcaceae</taxon>
        <taxon>Pyxidicoccus</taxon>
    </lineage>
</organism>
<sequence>MQIGFPFRIDGRGRTADADLDTHVRQLLEQVLFTSPGERVNRPTFGTGLAQLVFAPNGEELATATQFLVQGALQQWLGDLIQVESVDVVSVEGTLSVTVRYVVRRTQQRQVAQLSRGT</sequence>
<reference evidence="2 3" key="1">
    <citation type="submission" date="2021-02" db="EMBL/GenBank/DDBJ databases">
        <title>De Novo genome assembly of isolated myxobacteria.</title>
        <authorList>
            <person name="Stevens D.C."/>
        </authorList>
    </citation>
    <scope>NUCLEOTIDE SEQUENCE [LARGE SCALE GENOMIC DNA]</scope>
    <source>
        <strain evidence="3">SCPEA02</strain>
    </source>
</reference>
<gene>
    <name evidence="2" type="ORF">JY651_22890</name>
</gene>
<evidence type="ECO:0000313" key="2">
    <source>
        <dbReference type="EMBL" id="QSQ27584.1"/>
    </source>
</evidence>
<dbReference type="Pfam" id="PF04965">
    <property type="entry name" value="GPW_gp25"/>
    <property type="match status" value="1"/>
</dbReference>
<protein>
    <submittedName>
        <fullName evidence="2">GPW/gp25 family protein</fullName>
    </submittedName>
</protein>
<evidence type="ECO:0000313" key="3">
    <source>
        <dbReference type="Proteomes" id="UP000662747"/>
    </source>
</evidence>
<dbReference type="EMBL" id="CP071090">
    <property type="protein sequence ID" value="QSQ27584.1"/>
    <property type="molecule type" value="Genomic_DNA"/>
</dbReference>
<dbReference type="Proteomes" id="UP000662747">
    <property type="component" value="Chromosome"/>
</dbReference>
<dbReference type="Gene3D" id="3.10.450.40">
    <property type="match status" value="1"/>
</dbReference>
<accession>A0ABX7PAT7</accession>
<feature type="domain" description="IraD/Gp25-like" evidence="1">
    <location>
        <begin position="19"/>
        <end position="107"/>
    </location>
</feature>
<name>A0ABX7PAT7_9BACT</name>
<dbReference type="InterPro" id="IPR007048">
    <property type="entry name" value="IraD/Gp25-like"/>
</dbReference>
<evidence type="ECO:0000259" key="1">
    <source>
        <dbReference type="Pfam" id="PF04965"/>
    </source>
</evidence>
<dbReference type="RefSeq" id="WP_206729104.1">
    <property type="nucleotide sequence ID" value="NZ_CP071090.1"/>
</dbReference>
<keyword evidence="3" id="KW-1185">Reference proteome</keyword>
<dbReference type="SUPFAM" id="SSF160719">
    <property type="entry name" value="gpW/gp25-like"/>
    <property type="match status" value="1"/>
</dbReference>
<proteinExistence type="predicted"/>